<keyword evidence="3 5" id="KW-0371">Homeobox</keyword>
<keyword evidence="4 5" id="KW-0539">Nucleus</keyword>
<evidence type="ECO:0000259" key="8">
    <source>
        <dbReference type="PROSITE" id="PS50071"/>
    </source>
</evidence>
<dbReference type="GO" id="GO:0000981">
    <property type="term" value="F:DNA-binding transcription factor activity, RNA polymerase II-specific"/>
    <property type="evidence" value="ECO:0007669"/>
    <property type="project" value="InterPro"/>
</dbReference>
<feature type="domain" description="Homeobox" evidence="8">
    <location>
        <begin position="191"/>
        <end position="251"/>
    </location>
</feature>
<feature type="DNA-binding region" description="Homeobox" evidence="5">
    <location>
        <begin position="193"/>
        <end position="252"/>
    </location>
</feature>
<evidence type="ECO:0000313" key="10">
    <source>
        <dbReference type="Proteomes" id="UP000410492"/>
    </source>
</evidence>
<dbReference type="PROSITE" id="PS00027">
    <property type="entry name" value="HOMEOBOX_1"/>
    <property type="match status" value="1"/>
</dbReference>
<keyword evidence="10" id="KW-1185">Reference proteome</keyword>
<proteinExistence type="predicted"/>
<organism evidence="9 10">
    <name type="scientific">Callosobruchus maculatus</name>
    <name type="common">Southern cowpea weevil</name>
    <name type="synonym">Pulse bruchid</name>
    <dbReference type="NCBI Taxonomy" id="64391"/>
    <lineage>
        <taxon>Eukaryota</taxon>
        <taxon>Metazoa</taxon>
        <taxon>Ecdysozoa</taxon>
        <taxon>Arthropoda</taxon>
        <taxon>Hexapoda</taxon>
        <taxon>Insecta</taxon>
        <taxon>Pterygota</taxon>
        <taxon>Neoptera</taxon>
        <taxon>Endopterygota</taxon>
        <taxon>Coleoptera</taxon>
        <taxon>Polyphaga</taxon>
        <taxon>Cucujiformia</taxon>
        <taxon>Chrysomeloidea</taxon>
        <taxon>Chrysomelidae</taxon>
        <taxon>Bruchinae</taxon>
        <taxon>Bruchini</taxon>
        <taxon>Callosobruchus</taxon>
    </lineage>
</organism>
<feature type="region of interest" description="Disordered" evidence="7">
    <location>
        <begin position="1"/>
        <end position="24"/>
    </location>
</feature>
<comment type="subcellular location">
    <subcellularLocation>
        <location evidence="1 5 6">Nucleus</location>
    </subcellularLocation>
</comment>
<evidence type="ECO:0000256" key="3">
    <source>
        <dbReference type="ARBA" id="ARBA00023155"/>
    </source>
</evidence>
<dbReference type="SUPFAM" id="SSF46689">
    <property type="entry name" value="Homeodomain-like"/>
    <property type="match status" value="1"/>
</dbReference>
<dbReference type="InterPro" id="IPR050848">
    <property type="entry name" value="Homeobox_TF"/>
</dbReference>
<dbReference type="Gene3D" id="1.10.10.60">
    <property type="entry name" value="Homeodomain-like"/>
    <property type="match status" value="1"/>
</dbReference>
<dbReference type="InterPro" id="IPR020479">
    <property type="entry name" value="HD_metazoa"/>
</dbReference>
<reference evidence="9 10" key="1">
    <citation type="submission" date="2019-01" db="EMBL/GenBank/DDBJ databases">
        <authorList>
            <person name="Sayadi A."/>
        </authorList>
    </citation>
    <scope>NUCLEOTIDE SEQUENCE [LARGE SCALE GENOMIC DNA]</scope>
</reference>
<evidence type="ECO:0000256" key="1">
    <source>
        <dbReference type="ARBA" id="ARBA00004123"/>
    </source>
</evidence>
<dbReference type="SMART" id="SM00389">
    <property type="entry name" value="HOX"/>
    <property type="match status" value="1"/>
</dbReference>
<evidence type="ECO:0000256" key="5">
    <source>
        <dbReference type="PROSITE-ProRule" id="PRU00108"/>
    </source>
</evidence>
<sequence>MDNHLDQSAIATAADDDPQKFETSSRFCDASDSGNDDVVENVDITSVEFDCDSANIKSGVCGNSSKFSIDNILGLKHCEEDKVRCIKPTPISMKTDDIYQSMGNLAFQQYPLETQLPPDPGLLSYMAAAKASPTQHGSPETSYMQYSPSTTTSSSLLYSNWLSTSPDGKISAQIFGLQAPKTSNRRSRKPGLDRKPRQAYSAKQLERLETEFKLDKYLSVSKRMELSKALNLTEVQIKTWFQNRRTKWKKQLTTRLKMAQRQSLFHSHYFAPSAQQYSTLFAPYYAPLSCALGIPSMNDTSDTVPTATARECRSS</sequence>
<evidence type="ECO:0000256" key="7">
    <source>
        <dbReference type="SAM" id="MobiDB-lite"/>
    </source>
</evidence>
<dbReference type="OrthoDB" id="6159439at2759"/>
<dbReference type="CDD" id="cd00086">
    <property type="entry name" value="homeodomain"/>
    <property type="match status" value="1"/>
</dbReference>
<protein>
    <recommendedName>
        <fullName evidence="8">Homeobox domain-containing protein</fullName>
    </recommendedName>
</protein>
<dbReference type="PROSITE" id="PS50071">
    <property type="entry name" value="HOMEOBOX_2"/>
    <property type="match status" value="1"/>
</dbReference>
<dbReference type="InterPro" id="IPR017970">
    <property type="entry name" value="Homeobox_CS"/>
</dbReference>
<evidence type="ECO:0000256" key="6">
    <source>
        <dbReference type="RuleBase" id="RU000682"/>
    </source>
</evidence>
<dbReference type="EMBL" id="CAACVG010015209">
    <property type="protein sequence ID" value="VEN64227.1"/>
    <property type="molecule type" value="Genomic_DNA"/>
</dbReference>
<evidence type="ECO:0000256" key="4">
    <source>
        <dbReference type="ARBA" id="ARBA00023242"/>
    </source>
</evidence>
<keyword evidence="2 5" id="KW-0238">DNA-binding</keyword>
<name>A0A653DVT5_CALMS</name>
<dbReference type="AlphaFoldDB" id="A0A653DVT5"/>
<dbReference type="GO" id="GO:0005634">
    <property type="term" value="C:nucleus"/>
    <property type="evidence" value="ECO:0007669"/>
    <property type="project" value="UniProtKB-SubCell"/>
</dbReference>
<dbReference type="InterPro" id="IPR009057">
    <property type="entry name" value="Homeodomain-like_sf"/>
</dbReference>
<evidence type="ECO:0000313" key="9">
    <source>
        <dbReference type="EMBL" id="VEN64227.1"/>
    </source>
</evidence>
<dbReference type="PRINTS" id="PR00024">
    <property type="entry name" value="HOMEOBOX"/>
</dbReference>
<dbReference type="Pfam" id="PF00046">
    <property type="entry name" value="Homeodomain"/>
    <property type="match status" value="1"/>
</dbReference>
<evidence type="ECO:0000256" key="2">
    <source>
        <dbReference type="ARBA" id="ARBA00023125"/>
    </source>
</evidence>
<gene>
    <name evidence="9" type="ORF">CALMAC_LOCUS20810</name>
</gene>
<feature type="region of interest" description="Disordered" evidence="7">
    <location>
        <begin position="179"/>
        <end position="199"/>
    </location>
</feature>
<dbReference type="PANTHER" id="PTHR24333">
    <property type="entry name" value="HOMEO BOX HB9 LIKE A-RELATED"/>
    <property type="match status" value="1"/>
</dbReference>
<dbReference type="PANTHER" id="PTHR24333:SF9">
    <property type="entry name" value="HOMEOBOX DOMAIN-CONTAINING PROTEIN"/>
    <property type="match status" value="1"/>
</dbReference>
<accession>A0A653DVT5</accession>
<dbReference type="InterPro" id="IPR001356">
    <property type="entry name" value="HD"/>
</dbReference>
<dbReference type="GO" id="GO:0003677">
    <property type="term" value="F:DNA binding"/>
    <property type="evidence" value="ECO:0007669"/>
    <property type="project" value="UniProtKB-UniRule"/>
</dbReference>
<dbReference type="Proteomes" id="UP000410492">
    <property type="component" value="Unassembled WGS sequence"/>
</dbReference>